<organism evidence="7 8">
    <name type="scientific">Paenibacillus piri</name>
    <dbReference type="NCBI Taxonomy" id="2547395"/>
    <lineage>
        <taxon>Bacteria</taxon>
        <taxon>Bacillati</taxon>
        <taxon>Bacillota</taxon>
        <taxon>Bacilli</taxon>
        <taxon>Bacillales</taxon>
        <taxon>Paenibacillaceae</taxon>
        <taxon>Paenibacillus</taxon>
    </lineage>
</organism>
<dbReference type="SMART" id="SM00342">
    <property type="entry name" value="HTH_ARAC"/>
    <property type="match status" value="1"/>
</dbReference>
<dbReference type="PRINTS" id="PR00032">
    <property type="entry name" value="HTHARAC"/>
</dbReference>
<comment type="caution">
    <text evidence="7">The sequence shown here is derived from an EMBL/GenBank/DDBJ whole genome shotgun (WGS) entry which is preliminary data.</text>
</comment>
<evidence type="ECO:0000256" key="1">
    <source>
        <dbReference type="ARBA" id="ARBA00023015"/>
    </source>
</evidence>
<dbReference type="Gene3D" id="1.10.10.60">
    <property type="entry name" value="Homeodomain-like"/>
    <property type="match status" value="2"/>
</dbReference>
<dbReference type="Pfam" id="PF00072">
    <property type="entry name" value="Response_reg"/>
    <property type="match status" value="1"/>
</dbReference>
<name>A0A4R5KYL0_9BACL</name>
<keyword evidence="3" id="KW-0804">Transcription</keyword>
<sequence length="501" mass="55576">MERGRDYMKLMIADDQPSTHRFLDKMIDWTSLGISEVHHAFHGQEAVERIRELEPELLILDLRMPILDGIGVLRQLEPLPRKPKTIILSAHDEFEYARDAMKFGVRHYLLKPIDTAAVIESVGALGGEVRREAADRLESAIAGVCRLKAVDEAALQAINGGFRASGIGAYVCLFVTAADREGDGVGDAAGMPLPAMPNQFVVRLNRTDAYIIQGIPGTDDPGDTLRACRSMARDGLIIGISRVQRQAELLLTGLQQCEAAAEAGFYDGIGAYEYAETPLTGAIGGQERDELARGLTGKLELDYSAPALERAVDAMFAGFRRKRVAPAAVYAICHHILFMMLKDQHANAGGKPPCDKLEPQPTLHGLQSHFVRHLQEIVRGRVQPAFSAEATIHRIKQYVDTSFSGDLSLDTMAAKFILNKYQLCRLFKREFGVSYWSYVTRVRMEKASELLLYTPHKVAHIALTVGYPDESHFSNVFKKYYGLSPTDYKRSHAQQSSTTNQ</sequence>
<dbReference type="OrthoDB" id="9799319at2"/>
<evidence type="ECO:0000256" key="3">
    <source>
        <dbReference type="ARBA" id="ARBA00023163"/>
    </source>
</evidence>
<dbReference type="SMART" id="SM00448">
    <property type="entry name" value="REC"/>
    <property type="match status" value="1"/>
</dbReference>
<feature type="domain" description="HTH araC/xylS-type" evidence="5">
    <location>
        <begin position="393"/>
        <end position="491"/>
    </location>
</feature>
<dbReference type="InterPro" id="IPR020449">
    <property type="entry name" value="Tscrpt_reg_AraC-type_HTH"/>
</dbReference>
<dbReference type="GO" id="GO:0003700">
    <property type="term" value="F:DNA-binding transcription factor activity"/>
    <property type="evidence" value="ECO:0007669"/>
    <property type="project" value="InterPro"/>
</dbReference>
<evidence type="ECO:0000259" key="5">
    <source>
        <dbReference type="PROSITE" id="PS01124"/>
    </source>
</evidence>
<evidence type="ECO:0000313" key="7">
    <source>
        <dbReference type="EMBL" id="TDG00151.1"/>
    </source>
</evidence>
<accession>A0A4R5KYL0</accession>
<evidence type="ECO:0000259" key="6">
    <source>
        <dbReference type="PROSITE" id="PS50110"/>
    </source>
</evidence>
<dbReference type="InterPro" id="IPR001789">
    <property type="entry name" value="Sig_transdc_resp-reg_receiver"/>
</dbReference>
<dbReference type="SUPFAM" id="SSF46689">
    <property type="entry name" value="Homeodomain-like"/>
    <property type="match status" value="2"/>
</dbReference>
<evidence type="ECO:0000256" key="2">
    <source>
        <dbReference type="ARBA" id="ARBA00023125"/>
    </source>
</evidence>
<dbReference type="InterPro" id="IPR011006">
    <property type="entry name" value="CheY-like_superfamily"/>
</dbReference>
<proteinExistence type="predicted"/>
<dbReference type="PROSITE" id="PS50110">
    <property type="entry name" value="RESPONSE_REGULATORY"/>
    <property type="match status" value="1"/>
</dbReference>
<dbReference type="Pfam" id="PF12833">
    <property type="entry name" value="HTH_18"/>
    <property type="match status" value="1"/>
</dbReference>
<feature type="modified residue" description="4-aspartylphosphate" evidence="4">
    <location>
        <position position="61"/>
    </location>
</feature>
<reference evidence="7 8" key="1">
    <citation type="submission" date="2019-03" db="EMBL/GenBank/DDBJ databases">
        <title>This is whole genome sequence of Paenibacillus sp MS74 strain.</title>
        <authorList>
            <person name="Trinh H.N."/>
        </authorList>
    </citation>
    <scope>NUCLEOTIDE SEQUENCE [LARGE SCALE GENOMIC DNA]</scope>
    <source>
        <strain evidence="7 8">MS74</strain>
    </source>
</reference>
<keyword evidence="8" id="KW-1185">Reference proteome</keyword>
<dbReference type="Proteomes" id="UP000295636">
    <property type="component" value="Unassembled WGS sequence"/>
</dbReference>
<dbReference type="AlphaFoldDB" id="A0A4R5KYL0"/>
<evidence type="ECO:0000313" key="8">
    <source>
        <dbReference type="Proteomes" id="UP000295636"/>
    </source>
</evidence>
<dbReference type="PANTHER" id="PTHR43280:SF28">
    <property type="entry name" value="HTH-TYPE TRANSCRIPTIONAL ACTIVATOR RHAS"/>
    <property type="match status" value="1"/>
</dbReference>
<dbReference type="PROSITE" id="PS01124">
    <property type="entry name" value="HTH_ARAC_FAMILY_2"/>
    <property type="match status" value="1"/>
</dbReference>
<dbReference type="CDD" id="cd17536">
    <property type="entry name" value="REC_YesN-like"/>
    <property type="match status" value="1"/>
</dbReference>
<gene>
    <name evidence="7" type="ORF">E1757_00425</name>
</gene>
<dbReference type="GO" id="GO:0000160">
    <property type="term" value="P:phosphorelay signal transduction system"/>
    <property type="evidence" value="ECO:0007669"/>
    <property type="project" value="InterPro"/>
</dbReference>
<dbReference type="GO" id="GO:0043565">
    <property type="term" value="F:sequence-specific DNA binding"/>
    <property type="evidence" value="ECO:0007669"/>
    <property type="project" value="InterPro"/>
</dbReference>
<dbReference type="SUPFAM" id="SSF52172">
    <property type="entry name" value="CheY-like"/>
    <property type="match status" value="1"/>
</dbReference>
<dbReference type="Gene3D" id="3.40.50.2300">
    <property type="match status" value="1"/>
</dbReference>
<evidence type="ECO:0000256" key="4">
    <source>
        <dbReference type="PROSITE-ProRule" id="PRU00169"/>
    </source>
</evidence>
<dbReference type="PANTHER" id="PTHR43280">
    <property type="entry name" value="ARAC-FAMILY TRANSCRIPTIONAL REGULATOR"/>
    <property type="match status" value="1"/>
</dbReference>
<keyword evidence="4" id="KW-0597">Phosphoprotein</keyword>
<dbReference type="InterPro" id="IPR009057">
    <property type="entry name" value="Homeodomain-like_sf"/>
</dbReference>
<feature type="domain" description="Response regulatory" evidence="6">
    <location>
        <begin position="9"/>
        <end position="126"/>
    </location>
</feature>
<keyword evidence="1" id="KW-0805">Transcription regulation</keyword>
<dbReference type="EMBL" id="SMRT01000001">
    <property type="protein sequence ID" value="TDG00151.1"/>
    <property type="molecule type" value="Genomic_DNA"/>
</dbReference>
<keyword evidence="2" id="KW-0238">DNA-binding</keyword>
<dbReference type="InterPro" id="IPR018060">
    <property type="entry name" value="HTH_AraC"/>
</dbReference>
<protein>
    <submittedName>
        <fullName evidence="7">Helix-turn-helix domain-containing protein</fullName>
    </submittedName>
</protein>